<keyword evidence="7" id="KW-1185">Reference proteome</keyword>
<evidence type="ECO:0000256" key="3">
    <source>
        <dbReference type="ARBA" id="ARBA00022755"/>
    </source>
</evidence>
<dbReference type="Pfam" id="PF00551">
    <property type="entry name" value="Formyl_trans_N"/>
    <property type="match status" value="1"/>
</dbReference>
<dbReference type="AlphaFoldDB" id="A0AAU9DWA7"/>
<evidence type="ECO:0000256" key="4">
    <source>
        <dbReference type="HAMAP-Rule" id="MF_01930"/>
    </source>
</evidence>
<dbReference type="SUPFAM" id="SSF53328">
    <property type="entry name" value="Formyltransferase"/>
    <property type="match status" value="1"/>
</dbReference>
<comment type="caution">
    <text evidence="4">Lacks conserved residue(s) required for the propagation of feature annotation.</text>
</comment>
<reference evidence="6 7" key="1">
    <citation type="submission" date="2022-11" db="EMBL/GenBank/DDBJ databases">
        <title>Haliovirga abyssi gen. nov., sp. nov., a mesophilic fermentative bacterium isolated from the Iheya North hydrothermal field and the proposal of Haliovirgaceae fam. nov.</title>
        <authorList>
            <person name="Miyazaki U."/>
            <person name="Tame A."/>
            <person name="Miyazaki J."/>
            <person name="Takai K."/>
            <person name="Sawayama S."/>
            <person name="Kitajima M."/>
            <person name="Okamoto A."/>
            <person name="Nakagawa S."/>
        </authorList>
    </citation>
    <scope>NUCLEOTIDE SEQUENCE [LARGE SCALE GENOMIC DNA]</scope>
    <source>
        <strain evidence="6 7">IC12</strain>
    </source>
</reference>
<dbReference type="InterPro" id="IPR036477">
    <property type="entry name" value="Formyl_transf_N_sf"/>
</dbReference>
<evidence type="ECO:0000259" key="5">
    <source>
        <dbReference type="Pfam" id="PF00551"/>
    </source>
</evidence>
<protein>
    <recommendedName>
        <fullName evidence="4">Phosphoribosylglycinamide formyltransferase</fullName>
        <ecNumber evidence="4">2.1.2.2</ecNumber>
    </recommendedName>
    <alternativeName>
        <fullName evidence="4">5'-phosphoribosylglycinamide transformylase</fullName>
    </alternativeName>
    <alternativeName>
        <fullName evidence="4">GAR transformylase</fullName>
        <shortName evidence="4">GART</shortName>
    </alternativeName>
</protein>
<gene>
    <name evidence="4" type="primary">purN</name>
    <name evidence="6" type="ORF">HLVA_11200</name>
</gene>
<sequence length="201" mass="22557">MKIGVLISGSGTNLQAIIDSITQGIIKKSTIEVVVSNVKSAYGLERAKQAGIKAIYINSKEYNSREEYDKKIVEILKENGVELIILAGYLKWITPYFVNQYKNKILNIHPSLLPSFKGLHAIEKAYEYGVKMTGVTVHFVDESEDGGAIILQEGIRLDEGISLEKLEEQIHKVEHKLYPKAIEKFVTGKIKLEGRKVIVEK</sequence>
<keyword evidence="3 4" id="KW-0658">Purine biosynthesis</keyword>
<feature type="site" description="Raises pKa of active site His" evidence="4">
    <location>
        <position position="145"/>
    </location>
</feature>
<evidence type="ECO:0000256" key="2">
    <source>
        <dbReference type="ARBA" id="ARBA00022679"/>
    </source>
</evidence>
<accession>A0AAU9DWA7</accession>
<dbReference type="PANTHER" id="PTHR43369:SF2">
    <property type="entry name" value="PHOSPHORIBOSYLGLYCINAMIDE FORMYLTRANSFERASE"/>
    <property type="match status" value="1"/>
</dbReference>
<dbReference type="Gene3D" id="3.40.50.170">
    <property type="entry name" value="Formyl transferase, N-terminal domain"/>
    <property type="match status" value="1"/>
</dbReference>
<name>A0AAU9DWA7_9FUSO</name>
<dbReference type="EMBL" id="AP027059">
    <property type="protein sequence ID" value="BDU50551.1"/>
    <property type="molecule type" value="Genomic_DNA"/>
</dbReference>
<dbReference type="PANTHER" id="PTHR43369">
    <property type="entry name" value="PHOSPHORIBOSYLGLYCINAMIDE FORMYLTRANSFERASE"/>
    <property type="match status" value="1"/>
</dbReference>
<evidence type="ECO:0000256" key="1">
    <source>
        <dbReference type="ARBA" id="ARBA00005054"/>
    </source>
</evidence>
<feature type="binding site" evidence="4">
    <location>
        <position position="107"/>
    </location>
    <ligand>
        <name>(6R)-10-formyltetrahydrofolate</name>
        <dbReference type="ChEBI" id="CHEBI:195366"/>
    </ligand>
</feature>
<dbReference type="HAMAP" id="MF_01930">
    <property type="entry name" value="PurN"/>
    <property type="match status" value="1"/>
</dbReference>
<dbReference type="NCBIfam" id="TIGR00639">
    <property type="entry name" value="PurN"/>
    <property type="match status" value="1"/>
</dbReference>
<dbReference type="RefSeq" id="WP_307903416.1">
    <property type="nucleotide sequence ID" value="NZ_AP027059.1"/>
</dbReference>
<dbReference type="InterPro" id="IPR002376">
    <property type="entry name" value="Formyl_transf_N"/>
</dbReference>
<dbReference type="Proteomes" id="UP001321582">
    <property type="component" value="Chromosome"/>
</dbReference>
<comment type="catalytic activity">
    <reaction evidence="4">
        <text>N(1)-(5-phospho-beta-D-ribosyl)glycinamide + (6R)-10-formyltetrahydrofolate = N(2)-formyl-N(1)-(5-phospho-beta-D-ribosyl)glycinamide + (6S)-5,6,7,8-tetrahydrofolate + H(+)</text>
        <dbReference type="Rhea" id="RHEA:15053"/>
        <dbReference type="ChEBI" id="CHEBI:15378"/>
        <dbReference type="ChEBI" id="CHEBI:57453"/>
        <dbReference type="ChEBI" id="CHEBI:143788"/>
        <dbReference type="ChEBI" id="CHEBI:147286"/>
        <dbReference type="ChEBI" id="CHEBI:195366"/>
        <dbReference type="EC" id="2.1.2.2"/>
    </reaction>
</comment>
<feature type="binding site" evidence="4">
    <location>
        <position position="65"/>
    </location>
    <ligand>
        <name>(6R)-10-formyltetrahydrofolate</name>
        <dbReference type="ChEBI" id="CHEBI:195366"/>
    </ligand>
</feature>
<dbReference type="GO" id="GO:0005829">
    <property type="term" value="C:cytosol"/>
    <property type="evidence" value="ECO:0007669"/>
    <property type="project" value="TreeGrafter"/>
</dbReference>
<dbReference type="KEGG" id="haby:HLVA_11200"/>
<dbReference type="CDD" id="cd08645">
    <property type="entry name" value="FMT_core_GART"/>
    <property type="match status" value="1"/>
</dbReference>
<dbReference type="GO" id="GO:0004644">
    <property type="term" value="F:phosphoribosylglycinamide formyltransferase activity"/>
    <property type="evidence" value="ECO:0007669"/>
    <property type="project" value="UniProtKB-UniRule"/>
</dbReference>
<feature type="active site" description="Proton donor" evidence="4">
    <location>
        <position position="109"/>
    </location>
</feature>
<organism evidence="6 7">
    <name type="scientific">Haliovirga abyssi</name>
    <dbReference type="NCBI Taxonomy" id="2996794"/>
    <lineage>
        <taxon>Bacteria</taxon>
        <taxon>Fusobacteriati</taxon>
        <taxon>Fusobacteriota</taxon>
        <taxon>Fusobacteriia</taxon>
        <taxon>Fusobacteriales</taxon>
        <taxon>Haliovirgaceae</taxon>
        <taxon>Haliovirga</taxon>
    </lineage>
</organism>
<comment type="function">
    <text evidence="4">Catalyzes the transfer of a formyl group from 10-formyltetrahydrofolate to 5-phospho-ribosyl-glycinamide (GAR), producing 5-phospho-ribosyl-N-formylglycinamide (FGAR) and tetrahydrofolate.</text>
</comment>
<feature type="binding site" evidence="4">
    <location>
        <begin position="11"/>
        <end position="13"/>
    </location>
    <ligand>
        <name>N(1)-(5-phospho-beta-D-ribosyl)glycinamide</name>
        <dbReference type="ChEBI" id="CHEBI:143788"/>
    </ligand>
</feature>
<feature type="domain" description="Formyl transferase N-terminal" evidence="5">
    <location>
        <begin position="1"/>
        <end position="182"/>
    </location>
</feature>
<dbReference type="GO" id="GO:0006189">
    <property type="term" value="P:'de novo' IMP biosynthetic process"/>
    <property type="evidence" value="ECO:0007669"/>
    <property type="project" value="UniProtKB-UniRule"/>
</dbReference>
<dbReference type="EC" id="2.1.2.2" evidence="4"/>
<evidence type="ECO:0000313" key="6">
    <source>
        <dbReference type="EMBL" id="BDU50551.1"/>
    </source>
</evidence>
<proteinExistence type="inferred from homology"/>
<comment type="pathway">
    <text evidence="1 4">Purine metabolism; IMP biosynthesis via de novo pathway; N(2)-formyl-N(1)-(5-phospho-D-ribosyl)glycinamide from N(1)-(5-phospho-D-ribosyl)glycinamide (10-formyl THF route): step 1/1.</text>
</comment>
<keyword evidence="2 4" id="KW-0808">Transferase</keyword>
<comment type="similarity">
    <text evidence="4">Belongs to the GART family.</text>
</comment>
<evidence type="ECO:0000313" key="7">
    <source>
        <dbReference type="Proteomes" id="UP001321582"/>
    </source>
</evidence>
<dbReference type="InterPro" id="IPR004607">
    <property type="entry name" value="GART"/>
</dbReference>